<sequence>MIGMSVVYVEYMKDVFSSTLTMGPDTREELDKTLINVPYTEIILDFSGIKSMSFEFAKEYCSIKNKSNKTVNEVNLPLELMPIMDKASECNSL</sequence>
<reference evidence="1 2" key="1">
    <citation type="submission" date="2019-02" db="EMBL/GenBank/DDBJ databases">
        <authorList>
            <person name="Lehtovirta-Morley E L."/>
        </authorList>
    </citation>
    <scope>NUCLEOTIDE SEQUENCE [LARGE SCALE GENOMIC DNA]</scope>
    <source>
        <strain evidence="1">NFRAN1</strain>
    </source>
</reference>
<dbReference type="AlphaFoldDB" id="A0A484I6F5"/>
<name>A0A484I6F5_9ARCH</name>
<accession>A0A484I6F5</accession>
<proteinExistence type="predicted"/>
<keyword evidence="2" id="KW-1185">Reference proteome</keyword>
<evidence type="ECO:0008006" key="3">
    <source>
        <dbReference type="Google" id="ProtNLM"/>
    </source>
</evidence>
<evidence type="ECO:0000313" key="2">
    <source>
        <dbReference type="Proteomes" id="UP000294299"/>
    </source>
</evidence>
<dbReference type="Proteomes" id="UP000294299">
    <property type="component" value="Chromosome NFRAN"/>
</dbReference>
<organism evidence="1 2">
    <name type="scientific">Candidatus Nitrosocosmicus franklandianus</name>
    <dbReference type="NCBI Taxonomy" id="1798806"/>
    <lineage>
        <taxon>Archaea</taxon>
        <taxon>Nitrososphaerota</taxon>
        <taxon>Nitrososphaeria</taxon>
        <taxon>Nitrososphaerales</taxon>
        <taxon>Nitrososphaeraceae</taxon>
        <taxon>Candidatus Nitrosocosmicus</taxon>
    </lineage>
</organism>
<protein>
    <recommendedName>
        <fullName evidence="3">DUF4325 domain-containing protein</fullName>
    </recommendedName>
</protein>
<dbReference type="EMBL" id="LR216287">
    <property type="protein sequence ID" value="VFJ13288.1"/>
    <property type="molecule type" value="Genomic_DNA"/>
</dbReference>
<evidence type="ECO:0000313" key="1">
    <source>
        <dbReference type="EMBL" id="VFJ13288.1"/>
    </source>
</evidence>
<dbReference type="GeneID" id="39420423"/>
<dbReference type="OrthoDB" id="11529at2157"/>
<dbReference type="KEGG" id="nfn:NFRAN_0966"/>
<gene>
    <name evidence="1" type="ORF">NFRAN_0966</name>
</gene>
<dbReference type="RefSeq" id="WP_134483204.1">
    <property type="nucleotide sequence ID" value="NZ_LR216287.1"/>
</dbReference>